<keyword evidence="1" id="KW-0812">Transmembrane</keyword>
<dbReference type="RefSeq" id="WP_344979138.1">
    <property type="nucleotide sequence ID" value="NZ_BAABFN010000005.1"/>
</dbReference>
<feature type="transmembrane region" description="Helical" evidence="1">
    <location>
        <begin position="144"/>
        <end position="163"/>
    </location>
</feature>
<name>A0ABP8FW09_9BACT</name>
<feature type="transmembrane region" description="Helical" evidence="1">
    <location>
        <begin position="79"/>
        <end position="102"/>
    </location>
</feature>
<accession>A0ABP8FW09</accession>
<feature type="transmembrane region" description="Helical" evidence="1">
    <location>
        <begin position="7"/>
        <end position="25"/>
    </location>
</feature>
<sequence length="219" mass="24166">MGQTRSGIIHFVLLIAFAAAIVVAIDPFHPFSSPDPNFRGLNLFSFFTVQSNLIAAATLLAEAWMLVTGRRPGPGFGMLRGAAVLYMLLTALVYALLLQGVVDANSALAFNWKNFILHQLAPLFVLVEWLLWPPALSVSSGRSLTWLIFPILWLVYTLTRAALTGWYPYPFLNPSWAGGTKGVIIYVVCITIGLVLMCLILAWVSRERNRGNKAGPRYV</sequence>
<reference evidence="3" key="1">
    <citation type="journal article" date="2019" name="Int. J. Syst. Evol. Microbiol.">
        <title>The Global Catalogue of Microorganisms (GCM) 10K type strain sequencing project: providing services to taxonomists for standard genome sequencing and annotation.</title>
        <authorList>
            <consortium name="The Broad Institute Genomics Platform"/>
            <consortium name="The Broad Institute Genome Sequencing Center for Infectious Disease"/>
            <person name="Wu L."/>
            <person name="Ma J."/>
        </authorList>
    </citation>
    <scope>NUCLEOTIDE SEQUENCE [LARGE SCALE GENOMIC DNA]</scope>
    <source>
        <strain evidence="3">JCM 17664</strain>
    </source>
</reference>
<comment type="caution">
    <text evidence="2">The sequence shown here is derived from an EMBL/GenBank/DDBJ whole genome shotgun (WGS) entry which is preliminary data.</text>
</comment>
<evidence type="ECO:0000313" key="2">
    <source>
        <dbReference type="EMBL" id="GAA4312168.1"/>
    </source>
</evidence>
<dbReference type="Proteomes" id="UP001501207">
    <property type="component" value="Unassembled WGS sequence"/>
</dbReference>
<dbReference type="NCBIfam" id="NF038065">
    <property type="entry name" value="Pr6Pr"/>
    <property type="match status" value="1"/>
</dbReference>
<dbReference type="InterPro" id="IPR049713">
    <property type="entry name" value="Pr6Pr-like"/>
</dbReference>
<dbReference type="EMBL" id="BAABFN010000005">
    <property type="protein sequence ID" value="GAA4312168.1"/>
    <property type="molecule type" value="Genomic_DNA"/>
</dbReference>
<organism evidence="2 3">
    <name type="scientific">Compostibacter hankyongensis</name>
    <dbReference type="NCBI Taxonomy" id="1007089"/>
    <lineage>
        <taxon>Bacteria</taxon>
        <taxon>Pseudomonadati</taxon>
        <taxon>Bacteroidota</taxon>
        <taxon>Chitinophagia</taxon>
        <taxon>Chitinophagales</taxon>
        <taxon>Chitinophagaceae</taxon>
        <taxon>Compostibacter</taxon>
    </lineage>
</organism>
<proteinExistence type="predicted"/>
<keyword evidence="1" id="KW-1133">Transmembrane helix</keyword>
<evidence type="ECO:0000256" key="1">
    <source>
        <dbReference type="SAM" id="Phobius"/>
    </source>
</evidence>
<gene>
    <name evidence="2" type="ORF">GCM10023143_21690</name>
</gene>
<keyword evidence="3" id="KW-1185">Reference proteome</keyword>
<feature type="transmembrane region" description="Helical" evidence="1">
    <location>
        <begin position="45"/>
        <end position="67"/>
    </location>
</feature>
<feature type="transmembrane region" description="Helical" evidence="1">
    <location>
        <begin position="183"/>
        <end position="204"/>
    </location>
</feature>
<keyword evidence="1" id="KW-0472">Membrane</keyword>
<protein>
    <submittedName>
        <fullName evidence="2">Pr6Pr family membrane protein</fullName>
    </submittedName>
</protein>
<feature type="transmembrane region" description="Helical" evidence="1">
    <location>
        <begin position="114"/>
        <end position="132"/>
    </location>
</feature>
<evidence type="ECO:0000313" key="3">
    <source>
        <dbReference type="Proteomes" id="UP001501207"/>
    </source>
</evidence>